<dbReference type="SUPFAM" id="SSF52047">
    <property type="entry name" value="RNI-like"/>
    <property type="match status" value="6"/>
</dbReference>
<gene>
    <name evidence="1" type="ORF">NXF25_001339</name>
</gene>
<evidence type="ECO:0000313" key="1">
    <source>
        <dbReference type="EMBL" id="KAK9410164.1"/>
    </source>
</evidence>
<name>A0AAW1C729_CROAD</name>
<dbReference type="GO" id="GO:0050729">
    <property type="term" value="P:positive regulation of inflammatory response"/>
    <property type="evidence" value="ECO:0007669"/>
    <property type="project" value="TreeGrafter"/>
</dbReference>
<dbReference type="GO" id="GO:0005737">
    <property type="term" value="C:cytoplasm"/>
    <property type="evidence" value="ECO:0007669"/>
    <property type="project" value="TreeGrafter"/>
</dbReference>
<sequence>MIQHYGEDALEVCIDVLLKCNRKDLAKNLEKTRKKDVDAHQFVDSSEYRNYIKKKFETMKDPNAVPETELFLPEKEEWSLDERYMEDFFKALTKLKNLSVLRLEGWSFTESCSRHLAEVLRKNQRLKVLGLLLKDTNERAMELLCEGLQHPDCVVETLRIAAEITNESNMRHLADVFRKNQILRELFLAMKNDKAMEVLCEGLKHPQCTIERLQIVSEITNESNMRHLADVFRKNQRLRELFLAIKNLNDKAMEVLCEGLKHPQCTIERLQIVSEITNESNMRHLAEVFRKNQRLRELFLAIKNLNDKAMEVLCEGLKHPQCTIETLHLYGENTNESYMRHLTEVFRENQRLRELCLFLKNPDDRAIKVLCEGLKYPECTIERLQLGGEIKNESYTRHLAEAFRENQRLRKLCLSLKNPDNTAMAVLFEGLKYPECSIEMLQLDGEIANESYVRYFTELFRKNQRLRELFLSLKNLDNPAMEILCEGLKHPQCTIERLQLCGENTNESYMSHLTEVFRENQRLRELCLFLKNPDDRAIKVLCEGLKHPECTIERLQLGGEITNESYTKHLAEAFRENQRLRQLCLSLKNPDDRAMEVLFEGLKHPECSIEMLQLDGEIANESYVRYLTELFRKNQRLRKLFLSLKNPDGTAMEILCEGLKHPQCTIEQLQLGREITNQSYMRNLAEVFRQNHRLRQLYLKLDNPDDRGMEVLCKALKHPECSIDVLLLAGEIINESYMRHLTEVFRKNQRLRELCLVLKNPDDKAIKVLCEGLKHPQCTIKRLQLGGENTNESYVRHLTEVFKENQRLRHLCLSLKNPDDKAMEVLFEGLKHPQCTIEKLQLGGENTNESYMRHLTEIFRKNQRLRELSLSLNNTDDRVIKILCEGLKHPQCTIERLELGGENTNESYTGHLADVFRENQRLRELCLCLKNPDDRAVEVLCDGLKHPECTIETLVLDGESANESYMSYLTEVLRKNQGLTDLCLSLKTPDDKAMEVLCGGLKHPKCTIERLQLGGEIGNQSYMKNLAEVFRQNHRLRQLYLNLDNPDDRGMEVLCKGLKHPECSIDMLLLAGEIINESYMRHLIEVFRENQRLREFCLVLKNPDDKAIKVLCEGLKHPQCTIERLQLDGENTNESTMMNLTEVFKENQRLRQLCLSLKNPDDKAIKVLCEGLKHPQCTIESLQLGGENTNESYMRHLTEVFRKNQRLRELFLSLNNADDKAIKVLCEGLKHPQCRIERLELGGEIANKSYTGHLAEVFRENQRLRELCLSLKNPDDRAMEVLCEGLKHPECTIKMLQLDGESANESYMRCLTEVLRKNQGLQELFLSLKNPDDKAMEVLCEGLKHPECTIERLQLGGEIGSQSYMRNLAEIFRQNHRLRQLYLNLDNPDDRGMEVLCKGLKHPECSIDMLLLGGENTNESYMRHLAEVFRKNQRLRELCLSLKNPDDKAIKVLCEGLKHPQCTIETLVFEEENTNESYMREATVEWTNIIQNGK</sequence>
<organism evidence="1 2">
    <name type="scientific">Crotalus adamanteus</name>
    <name type="common">Eastern diamondback rattlesnake</name>
    <dbReference type="NCBI Taxonomy" id="8729"/>
    <lineage>
        <taxon>Eukaryota</taxon>
        <taxon>Metazoa</taxon>
        <taxon>Chordata</taxon>
        <taxon>Craniata</taxon>
        <taxon>Vertebrata</taxon>
        <taxon>Euteleostomi</taxon>
        <taxon>Lepidosauria</taxon>
        <taxon>Squamata</taxon>
        <taxon>Bifurcata</taxon>
        <taxon>Unidentata</taxon>
        <taxon>Episquamata</taxon>
        <taxon>Toxicofera</taxon>
        <taxon>Serpentes</taxon>
        <taxon>Colubroidea</taxon>
        <taxon>Viperidae</taxon>
        <taxon>Crotalinae</taxon>
        <taxon>Crotalus</taxon>
    </lineage>
</organism>
<accession>A0AAW1C729</accession>
<dbReference type="Gene3D" id="3.80.10.10">
    <property type="entry name" value="Ribonuclease Inhibitor"/>
    <property type="match status" value="9"/>
</dbReference>
<reference evidence="1 2" key="1">
    <citation type="journal article" date="2024" name="Proc. Natl. Acad. Sci. U.S.A.">
        <title>The genetic regulatory architecture and epigenomic basis for age-related changes in rattlesnake venom.</title>
        <authorList>
            <person name="Hogan M.P."/>
            <person name="Holding M.L."/>
            <person name="Nystrom G.S."/>
            <person name="Colston T.J."/>
            <person name="Bartlett D.A."/>
            <person name="Mason A.J."/>
            <person name="Ellsworth S.A."/>
            <person name="Rautsaw R.M."/>
            <person name="Lawrence K.C."/>
            <person name="Strickland J.L."/>
            <person name="He B."/>
            <person name="Fraser P."/>
            <person name="Margres M.J."/>
            <person name="Gilbert D.M."/>
            <person name="Gibbs H.L."/>
            <person name="Parkinson C.L."/>
            <person name="Rokyta D.R."/>
        </authorList>
    </citation>
    <scope>NUCLEOTIDE SEQUENCE [LARGE SCALE GENOMIC DNA]</scope>
    <source>
        <strain evidence="1">DRR0105</strain>
    </source>
</reference>
<dbReference type="Gene3D" id="1.10.533.10">
    <property type="entry name" value="Death Domain, Fas"/>
    <property type="match status" value="1"/>
</dbReference>
<dbReference type="InterPro" id="IPR011029">
    <property type="entry name" value="DEATH-like_dom_sf"/>
</dbReference>
<evidence type="ECO:0000313" key="2">
    <source>
        <dbReference type="Proteomes" id="UP001474421"/>
    </source>
</evidence>
<dbReference type="PANTHER" id="PTHR45690">
    <property type="entry name" value="NACHT, LRR AND PYD DOMAINS-CONTAINING PROTEIN 12"/>
    <property type="match status" value="1"/>
</dbReference>
<comment type="caution">
    <text evidence="1">The sequence shown here is derived from an EMBL/GenBank/DDBJ whole genome shotgun (WGS) entry which is preliminary data.</text>
</comment>
<protein>
    <submittedName>
        <fullName evidence="1">NACHT LRR and PYD domains-containing protein 12-like</fullName>
    </submittedName>
</protein>
<dbReference type="Proteomes" id="UP001474421">
    <property type="component" value="Unassembled WGS sequence"/>
</dbReference>
<dbReference type="InterPro" id="IPR032675">
    <property type="entry name" value="LRR_dom_sf"/>
</dbReference>
<dbReference type="PANTHER" id="PTHR45690:SF4">
    <property type="entry name" value="NACHT, LRR AND PYD DOMAINS-CONTAINING PROTEIN 10"/>
    <property type="match status" value="1"/>
</dbReference>
<keyword evidence="2" id="KW-1185">Reference proteome</keyword>
<dbReference type="EMBL" id="JAOTOJ010000001">
    <property type="protein sequence ID" value="KAK9410164.1"/>
    <property type="molecule type" value="Genomic_DNA"/>
</dbReference>
<dbReference type="InterPro" id="IPR050637">
    <property type="entry name" value="NLRP_innate_immun_reg"/>
</dbReference>
<dbReference type="SMART" id="SM00368">
    <property type="entry name" value="LRR_RI"/>
    <property type="match status" value="15"/>
</dbReference>
<proteinExistence type="predicted"/>